<organism evidence="1 2">
    <name type="scientific">Dictyobacter alpinus</name>
    <dbReference type="NCBI Taxonomy" id="2014873"/>
    <lineage>
        <taxon>Bacteria</taxon>
        <taxon>Bacillati</taxon>
        <taxon>Chloroflexota</taxon>
        <taxon>Ktedonobacteria</taxon>
        <taxon>Ktedonobacterales</taxon>
        <taxon>Dictyobacteraceae</taxon>
        <taxon>Dictyobacter</taxon>
    </lineage>
</organism>
<accession>A0A402BAQ9</accession>
<keyword evidence="2" id="KW-1185">Reference proteome</keyword>
<proteinExistence type="predicted"/>
<dbReference type="AlphaFoldDB" id="A0A402BAQ9"/>
<reference evidence="2" key="1">
    <citation type="submission" date="2018-12" db="EMBL/GenBank/DDBJ databases">
        <title>Tengunoibacter tsumagoiensis gen. nov., sp. nov., Dictyobacter kobayashii sp. nov., D. alpinus sp. nov., and D. joshuensis sp. nov. and description of Dictyobacteraceae fam. nov. within the order Ktedonobacterales isolated from Tengu-no-mugimeshi.</title>
        <authorList>
            <person name="Wang C.M."/>
            <person name="Zheng Y."/>
            <person name="Sakai Y."/>
            <person name="Toyoda A."/>
            <person name="Minakuchi Y."/>
            <person name="Abe K."/>
            <person name="Yokota A."/>
            <person name="Yabe S."/>
        </authorList>
    </citation>
    <scope>NUCLEOTIDE SEQUENCE [LARGE SCALE GENOMIC DNA]</scope>
    <source>
        <strain evidence="2">Uno16</strain>
    </source>
</reference>
<evidence type="ECO:0000313" key="1">
    <source>
        <dbReference type="EMBL" id="GCE28483.1"/>
    </source>
</evidence>
<sequence length="145" mass="16608">MVALLPPAKSGKRQKVRPEAIAQVYDFFELMKHKAQRYQVNVTCMQLLTHDITQSIHLMAQEMLCAGVLLFVREGRGVLLETEEIKHLMARQQLSMYIIRLEPCKNHVAQALSTMASWLGELFKEPLLFPIHDLHEAREDGRGKG</sequence>
<name>A0A402BAQ9_9CHLR</name>
<dbReference type="Proteomes" id="UP000287171">
    <property type="component" value="Unassembled WGS sequence"/>
</dbReference>
<comment type="caution">
    <text evidence="1">The sequence shown here is derived from an EMBL/GenBank/DDBJ whole genome shotgun (WGS) entry which is preliminary data.</text>
</comment>
<gene>
    <name evidence="1" type="ORF">KDA_39670</name>
</gene>
<dbReference type="EMBL" id="BIFT01000001">
    <property type="protein sequence ID" value="GCE28483.1"/>
    <property type="molecule type" value="Genomic_DNA"/>
</dbReference>
<evidence type="ECO:0000313" key="2">
    <source>
        <dbReference type="Proteomes" id="UP000287171"/>
    </source>
</evidence>
<protein>
    <submittedName>
        <fullName evidence="1">Uncharacterized protein</fullName>
    </submittedName>
</protein>